<organism evidence="1 2">
    <name type="scientific">Muraenolepis orangiensis</name>
    <name type="common">Patagonian moray cod</name>
    <dbReference type="NCBI Taxonomy" id="630683"/>
    <lineage>
        <taxon>Eukaryota</taxon>
        <taxon>Metazoa</taxon>
        <taxon>Chordata</taxon>
        <taxon>Craniata</taxon>
        <taxon>Vertebrata</taxon>
        <taxon>Euteleostomi</taxon>
        <taxon>Actinopterygii</taxon>
        <taxon>Neopterygii</taxon>
        <taxon>Teleostei</taxon>
        <taxon>Neoteleostei</taxon>
        <taxon>Acanthomorphata</taxon>
        <taxon>Zeiogadaria</taxon>
        <taxon>Gadariae</taxon>
        <taxon>Gadiformes</taxon>
        <taxon>Muraenolepidoidei</taxon>
        <taxon>Muraenolepididae</taxon>
        <taxon>Muraenolepis</taxon>
    </lineage>
</organism>
<accession>A0A9Q0DTW2</accession>
<dbReference type="OrthoDB" id="1750591at2759"/>
<name>A0A9Q0DTW2_9TELE</name>
<keyword evidence="2" id="KW-1185">Reference proteome</keyword>
<dbReference type="PANTHER" id="PTHR45749">
    <property type="match status" value="1"/>
</dbReference>
<sequence length="153" mass="17214">MEEMPQVTEHFMGFLVAEKSTGESLSSLILDRLQELNIPFEDCRGQSYDNGANMRGKNKGVQARLLELNPRALFVPCGAHTLNLVLADAAKSSLDATGYFGYLQKLFTLFSASTKRWDILKSHVTTTLKSWSETRWESRVNSVEAVRYQAVHV</sequence>
<dbReference type="EMBL" id="JANIIK010000112">
    <property type="protein sequence ID" value="KAJ3593508.1"/>
    <property type="molecule type" value="Genomic_DNA"/>
</dbReference>
<proteinExistence type="predicted"/>
<gene>
    <name evidence="1" type="ORF">NHX12_005842</name>
</gene>
<evidence type="ECO:0000313" key="1">
    <source>
        <dbReference type="EMBL" id="KAJ3593508.1"/>
    </source>
</evidence>
<dbReference type="SUPFAM" id="SSF53098">
    <property type="entry name" value="Ribonuclease H-like"/>
    <property type="match status" value="1"/>
</dbReference>
<dbReference type="PANTHER" id="PTHR45749:SF35">
    <property type="entry name" value="AC-LIKE TRANSPOSASE-RELATED"/>
    <property type="match status" value="1"/>
</dbReference>
<dbReference type="Proteomes" id="UP001148018">
    <property type="component" value="Unassembled WGS sequence"/>
</dbReference>
<dbReference type="InterPro" id="IPR012337">
    <property type="entry name" value="RNaseH-like_sf"/>
</dbReference>
<dbReference type="AlphaFoldDB" id="A0A9Q0DTW2"/>
<protein>
    <submittedName>
        <fullName evidence="1">Uncharacterized protein</fullName>
    </submittedName>
</protein>
<comment type="caution">
    <text evidence="1">The sequence shown here is derived from an EMBL/GenBank/DDBJ whole genome shotgun (WGS) entry which is preliminary data.</text>
</comment>
<evidence type="ECO:0000313" key="2">
    <source>
        <dbReference type="Proteomes" id="UP001148018"/>
    </source>
</evidence>
<reference evidence="1" key="1">
    <citation type="submission" date="2022-07" db="EMBL/GenBank/DDBJ databases">
        <title>Chromosome-level genome of Muraenolepis orangiensis.</title>
        <authorList>
            <person name="Kim J."/>
        </authorList>
    </citation>
    <scope>NUCLEOTIDE SEQUENCE</scope>
    <source>
        <strain evidence="1">KU_S4_2022</strain>
        <tissue evidence="1">Muscle</tissue>
    </source>
</reference>